<keyword evidence="3" id="KW-0479">Metal-binding</keyword>
<protein>
    <submittedName>
        <fullName evidence="9">Deoxyribonuclease IV</fullName>
    </submittedName>
</protein>
<dbReference type="CDD" id="cd00019">
    <property type="entry name" value="AP2Ec"/>
    <property type="match status" value="1"/>
</dbReference>
<dbReference type="AlphaFoldDB" id="A0A554LRR1"/>
<evidence type="ECO:0000256" key="4">
    <source>
        <dbReference type="ARBA" id="ARBA00022763"/>
    </source>
</evidence>
<dbReference type="GO" id="GO:0006284">
    <property type="term" value="P:base-excision repair"/>
    <property type="evidence" value="ECO:0007669"/>
    <property type="project" value="TreeGrafter"/>
</dbReference>
<dbReference type="PANTHER" id="PTHR21445">
    <property type="entry name" value="ENDONUCLEASE IV ENDODEOXYRIBONUCLEASE IV"/>
    <property type="match status" value="1"/>
</dbReference>
<evidence type="ECO:0000256" key="1">
    <source>
        <dbReference type="ARBA" id="ARBA00001947"/>
    </source>
</evidence>
<comment type="similarity">
    <text evidence="2">Belongs to the AP endonuclease 2 family.</text>
</comment>
<evidence type="ECO:0000313" key="10">
    <source>
        <dbReference type="Proteomes" id="UP000318711"/>
    </source>
</evidence>
<dbReference type="InterPro" id="IPR001719">
    <property type="entry name" value="AP_endonuc_2"/>
</dbReference>
<keyword evidence="4" id="KW-0227">DNA damage</keyword>
<evidence type="ECO:0000256" key="2">
    <source>
        <dbReference type="ARBA" id="ARBA00005340"/>
    </source>
</evidence>
<dbReference type="Pfam" id="PF01261">
    <property type="entry name" value="AP_endonuc_2"/>
    <property type="match status" value="1"/>
</dbReference>
<evidence type="ECO:0000256" key="5">
    <source>
        <dbReference type="ARBA" id="ARBA00022801"/>
    </source>
</evidence>
<dbReference type="GO" id="GO:0003677">
    <property type="term" value="F:DNA binding"/>
    <property type="evidence" value="ECO:0007669"/>
    <property type="project" value="InterPro"/>
</dbReference>
<keyword evidence="6" id="KW-0862">Zinc</keyword>
<evidence type="ECO:0000313" key="9">
    <source>
        <dbReference type="EMBL" id="TSC95550.1"/>
    </source>
</evidence>
<dbReference type="GO" id="GO:0008270">
    <property type="term" value="F:zinc ion binding"/>
    <property type="evidence" value="ECO:0007669"/>
    <property type="project" value="InterPro"/>
</dbReference>
<keyword evidence="5" id="KW-0378">Hydrolase</keyword>
<dbReference type="GO" id="GO:0003906">
    <property type="term" value="F:DNA-(apurinic or apyrimidinic site) endonuclease activity"/>
    <property type="evidence" value="ECO:0007669"/>
    <property type="project" value="TreeGrafter"/>
</dbReference>
<dbReference type="Proteomes" id="UP000318711">
    <property type="component" value="Unassembled WGS sequence"/>
</dbReference>
<organism evidence="9 10">
    <name type="scientific">Candidatus Berkelbacteria bacterium Licking1014_2</name>
    <dbReference type="NCBI Taxonomy" id="2017146"/>
    <lineage>
        <taxon>Bacteria</taxon>
        <taxon>Candidatus Berkelbacteria</taxon>
    </lineage>
</organism>
<proteinExistence type="inferred from homology"/>
<dbReference type="SUPFAM" id="SSF51658">
    <property type="entry name" value="Xylose isomerase-like"/>
    <property type="match status" value="1"/>
</dbReference>
<dbReference type="SMART" id="SM00518">
    <property type="entry name" value="AP2Ec"/>
    <property type="match status" value="1"/>
</dbReference>
<dbReference type="GO" id="GO:0008081">
    <property type="term" value="F:phosphoric diester hydrolase activity"/>
    <property type="evidence" value="ECO:0007669"/>
    <property type="project" value="TreeGrafter"/>
</dbReference>
<dbReference type="PROSITE" id="PS00731">
    <property type="entry name" value="AP_NUCLEASE_F2_3"/>
    <property type="match status" value="1"/>
</dbReference>
<dbReference type="EMBL" id="VMGL01000063">
    <property type="protein sequence ID" value="TSC95550.1"/>
    <property type="molecule type" value="Genomic_DNA"/>
</dbReference>
<name>A0A554LRR1_9BACT</name>
<dbReference type="InterPro" id="IPR036237">
    <property type="entry name" value="Xyl_isomerase-like_sf"/>
</dbReference>
<evidence type="ECO:0000256" key="7">
    <source>
        <dbReference type="ARBA" id="ARBA00023204"/>
    </source>
</evidence>
<comment type="caution">
    <text evidence="9">The sequence shown here is derived from an EMBL/GenBank/DDBJ whole genome shotgun (WGS) entry which is preliminary data.</text>
</comment>
<gene>
    <name evidence="9" type="ORF">CEN88_461</name>
</gene>
<dbReference type="PROSITE" id="PS51432">
    <property type="entry name" value="AP_NUCLEASE_F2_4"/>
    <property type="match status" value="1"/>
</dbReference>
<dbReference type="PANTHER" id="PTHR21445:SF0">
    <property type="entry name" value="APURINIC-APYRIMIDINIC ENDONUCLEASE"/>
    <property type="match status" value="1"/>
</dbReference>
<dbReference type="InterPro" id="IPR018246">
    <property type="entry name" value="AP_endonuc_F2_Zn_BS"/>
</dbReference>
<accession>A0A554LRR1</accession>
<keyword evidence="7" id="KW-0234">DNA repair</keyword>
<comment type="cofactor">
    <cofactor evidence="1">
        <name>Zn(2+)</name>
        <dbReference type="ChEBI" id="CHEBI:29105"/>
    </cofactor>
</comment>
<dbReference type="NCBIfam" id="TIGR00587">
    <property type="entry name" value="nfo"/>
    <property type="match status" value="1"/>
</dbReference>
<dbReference type="InterPro" id="IPR013022">
    <property type="entry name" value="Xyl_isomerase-like_TIM-brl"/>
</dbReference>
<evidence type="ECO:0000256" key="6">
    <source>
        <dbReference type="ARBA" id="ARBA00022833"/>
    </source>
</evidence>
<dbReference type="Gene3D" id="3.20.20.150">
    <property type="entry name" value="Divalent-metal-dependent TIM barrel enzymes"/>
    <property type="match status" value="1"/>
</dbReference>
<feature type="domain" description="Xylose isomerase-like TIM barrel" evidence="8">
    <location>
        <begin position="11"/>
        <end position="207"/>
    </location>
</feature>
<sequence length="219" mass="24162">MLGSTVPGKLGEKSRQRLETEISRAIEMGVSLLVLHPGSSGNSAKKQAMDRLIKALNNSLAKFKGAPVKILLETMAGQGTVIGVNFAELALILNGVEEPGMIGVCLDTAHLWMAGYDIKRKYDQVITEFDKVIGREKIGAIHLNDAKTDLGSRRDRHACPGEGKLGQKTFRRFLTDKRFKNTPLILENPRVDIAEGKTITTLQFLRRLRAAHFPNTTSR</sequence>
<reference evidence="9 10" key="1">
    <citation type="submission" date="2017-07" db="EMBL/GenBank/DDBJ databases">
        <title>Mechanisms for carbon and nitrogen cycling indicate functional differentiation within the Candidate Phyla Radiation.</title>
        <authorList>
            <person name="Danczak R.E."/>
            <person name="Johnston M.D."/>
            <person name="Kenah C."/>
            <person name="Slattery M."/>
            <person name="Wrighton K.C."/>
            <person name="Wilkins M.J."/>
        </authorList>
    </citation>
    <scope>NUCLEOTIDE SEQUENCE [LARGE SCALE GENOMIC DNA]</scope>
    <source>
        <strain evidence="9">Licking1014_2</strain>
    </source>
</reference>
<evidence type="ECO:0000259" key="8">
    <source>
        <dbReference type="Pfam" id="PF01261"/>
    </source>
</evidence>
<evidence type="ECO:0000256" key="3">
    <source>
        <dbReference type="ARBA" id="ARBA00022723"/>
    </source>
</evidence>